<protein>
    <recommendedName>
        <fullName evidence="3">Insecticide toxin TcdB middle/N-terminal domain-containing protein</fullName>
    </recommendedName>
</protein>
<sequence>MIEYGKSESSRPLALGGAPRAWLATKARDGRRNAMTYDYCVAESEEGFAAEVAIDEIRYTSFEGEPALGPSRAVRFVYATKAPEEVRIQYAGGMALQSSLRLEEIQMLGAGDALVRRYGFTYEKSPTTRRALLTEVEECAGDGVCKPPTRFQYSRGEAGFKEIATGVPEPTSTKASPMLFDLDGDGRDDLVVPDTVAGLSTPGNPVTRWIVAQSRGAGGVLI</sequence>
<proteinExistence type="predicted"/>
<dbReference type="AlphaFoldDB" id="A0A150RRM3"/>
<gene>
    <name evidence="1" type="ORF">BE17_37315</name>
</gene>
<evidence type="ECO:0008006" key="3">
    <source>
        <dbReference type="Google" id="ProtNLM"/>
    </source>
</evidence>
<dbReference type="Proteomes" id="UP000075635">
    <property type="component" value="Unassembled WGS sequence"/>
</dbReference>
<dbReference type="EMBL" id="JEMB01002186">
    <property type="protein sequence ID" value="KYF82899.1"/>
    <property type="molecule type" value="Genomic_DNA"/>
</dbReference>
<name>A0A150RRM3_SORCE</name>
<accession>A0A150RRM3</accession>
<organism evidence="1 2">
    <name type="scientific">Sorangium cellulosum</name>
    <name type="common">Polyangium cellulosum</name>
    <dbReference type="NCBI Taxonomy" id="56"/>
    <lineage>
        <taxon>Bacteria</taxon>
        <taxon>Pseudomonadati</taxon>
        <taxon>Myxococcota</taxon>
        <taxon>Polyangia</taxon>
        <taxon>Polyangiales</taxon>
        <taxon>Polyangiaceae</taxon>
        <taxon>Sorangium</taxon>
    </lineage>
</organism>
<comment type="caution">
    <text evidence="1">The sequence shown here is derived from an EMBL/GenBank/DDBJ whole genome shotgun (WGS) entry which is preliminary data.</text>
</comment>
<evidence type="ECO:0000313" key="2">
    <source>
        <dbReference type="Proteomes" id="UP000075635"/>
    </source>
</evidence>
<evidence type="ECO:0000313" key="1">
    <source>
        <dbReference type="EMBL" id="KYF82899.1"/>
    </source>
</evidence>
<reference evidence="1 2" key="1">
    <citation type="submission" date="2014-02" db="EMBL/GenBank/DDBJ databases">
        <title>The small core and large imbalanced accessory genome model reveals a collaborative survival strategy of Sorangium cellulosum strains in nature.</title>
        <authorList>
            <person name="Han K."/>
            <person name="Peng R."/>
            <person name="Blom J."/>
            <person name="Li Y.-Z."/>
        </authorList>
    </citation>
    <scope>NUCLEOTIDE SEQUENCE [LARGE SCALE GENOMIC DNA]</scope>
    <source>
        <strain evidence="1 2">So0011-07</strain>
    </source>
</reference>